<reference evidence="1 2" key="2">
    <citation type="journal article" date="2022" name="Mol. Ecol. Resour.">
        <title>The genomes of chicory, endive, great burdock and yacon provide insights into Asteraceae paleo-polyploidization history and plant inulin production.</title>
        <authorList>
            <person name="Fan W."/>
            <person name="Wang S."/>
            <person name="Wang H."/>
            <person name="Wang A."/>
            <person name="Jiang F."/>
            <person name="Liu H."/>
            <person name="Zhao H."/>
            <person name="Xu D."/>
            <person name="Zhang Y."/>
        </authorList>
    </citation>
    <scope>NUCLEOTIDE SEQUENCE [LARGE SCALE GENOMIC DNA]</scope>
    <source>
        <strain evidence="2">cv. Niubang</strain>
    </source>
</reference>
<evidence type="ECO:0000313" key="1">
    <source>
        <dbReference type="EMBL" id="KAI3669655.1"/>
    </source>
</evidence>
<proteinExistence type="predicted"/>
<comment type="caution">
    <text evidence="1">The sequence shown here is derived from an EMBL/GenBank/DDBJ whole genome shotgun (WGS) entry which is preliminary data.</text>
</comment>
<accession>A0ACB8XNR2</accession>
<sequence>MENLSRSISRSLSRSVSSSLNVNKFWRRRSYDGRFDGRRSVRTAQLGESRSMFWKIKNLFTLARSQQHGFGSKTTSKPRPVSDSKDDFQNRMLFEIYKNM</sequence>
<keyword evidence="2" id="KW-1185">Reference proteome</keyword>
<dbReference type="Proteomes" id="UP001055879">
    <property type="component" value="Linkage Group LG16"/>
</dbReference>
<dbReference type="EMBL" id="CM042062">
    <property type="protein sequence ID" value="KAI3669655.1"/>
    <property type="molecule type" value="Genomic_DNA"/>
</dbReference>
<name>A0ACB8XNR2_ARCLA</name>
<organism evidence="1 2">
    <name type="scientific">Arctium lappa</name>
    <name type="common">Greater burdock</name>
    <name type="synonym">Lappa major</name>
    <dbReference type="NCBI Taxonomy" id="4217"/>
    <lineage>
        <taxon>Eukaryota</taxon>
        <taxon>Viridiplantae</taxon>
        <taxon>Streptophyta</taxon>
        <taxon>Embryophyta</taxon>
        <taxon>Tracheophyta</taxon>
        <taxon>Spermatophyta</taxon>
        <taxon>Magnoliopsida</taxon>
        <taxon>eudicotyledons</taxon>
        <taxon>Gunneridae</taxon>
        <taxon>Pentapetalae</taxon>
        <taxon>asterids</taxon>
        <taxon>campanulids</taxon>
        <taxon>Asterales</taxon>
        <taxon>Asteraceae</taxon>
        <taxon>Carduoideae</taxon>
        <taxon>Cardueae</taxon>
        <taxon>Arctiinae</taxon>
        <taxon>Arctium</taxon>
    </lineage>
</organism>
<protein>
    <submittedName>
        <fullName evidence="1">Uncharacterized protein</fullName>
    </submittedName>
</protein>
<evidence type="ECO:0000313" key="2">
    <source>
        <dbReference type="Proteomes" id="UP001055879"/>
    </source>
</evidence>
<gene>
    <name evidence="1" type="ORF">L6452_40974</name>
</gene>
<reference evidence="2" key="1">
    <citation type="journal article" date="2022" name="Mol. Ecol. Resour.">
        <title>The genomes of chicory, endive, great burdock and yacon provide insights into Asteraceae palaeo-polyploidization history and plant inulin production.</title>
        <authorList>
            <person name="Fan W."/>
            <person name="Wang S."/>
            <person name="Wang H."/>
            <person name="Wang A."/>
            <person name="Jiang F."/>
            <person name="Liu H."/>
            <person name="Zhao H."/>
            <person name="Xu D."/>
            <person name="Zhang Y."/>
        </authorList>
    </citation>
    <scope>NUCLEOTIDE SEQUENCE [LARGE SCALE GENOMIC DNA]</scope>
    <source>
        <strain evidence="2">cv. Niubang</strain>
    </source>
</reference>